<evidence type="ECO:0000313" key="1">
    <source>
        <dbReference type="EMBL" id="MDO1583201.1"/>
    </source>
</evidence>
<sequence length="177" mass="19769">MDTTHFVSPEASRLRDEIARAKDLTIFSNQGDTSLKVSFRDLKNVLSAAFHSNPGPSGGKTQMYLVTEHVMGRLQSVNEKLRQSNLESLSARTLDPEIDTWALGASLYYMMTETLLSDSAKKSQDGMVKSCDPMWMVMPLGLAVISTRHPPVTLRLTNSLTSFFIRIPRNAPQWMSC</sequence>
<gene>
    <name evidence="1" type="ORF">Q2T52_14005</name>
</gene>
<keyword evidence="2" id="KW-1185">Reference proteome</keyword>
<proteinExistence type="predicted"/>
<reference evidence="1" key="2">
    <citation type="submission" date="2023-07" db="EMBL/GenBank/DDBJ databases">
        <authorList>
            <person name="Sun H."/>
        </authorList>
    </citation>
    <scope>NUCLEOTIDE SEQUENCE</scope>
    <source>
        <strain evidence="1">05753</strain>
    </source>
</reference>
<accession>A0ABT8SXW8</accession>
<dbReference type="RefSeq" id="WP_302077395.1">
    <property type="nucleotide sequence ID" value="NZ_JAUKWQ010000004.1"/>
</dbReference>
<protein>
    <recommendedName>
        <fullName evidence="3">Protein kinase domain-containing protein</fullName>
    </recommendedName>
</protein>
<evidence type="ECO:0000313" key="2">
    <source>
        <dbReference type="Proteomes" id="UP001169006"/>
    </source>
</evidence>
<name>A0ABT8SXW8_9HYPH</name>
<evidence type="ECO:0008006" key="3">
    <source>
        <dbReference type="Google" id="ProtNLM"/>
    </source>
</evidence>
<comment type="caution">
    <text evidence="1">The sequence shown here is derived from an EMBL/GenBank/DDBJ whole genome shotgun (WGS) entry which is preliminary data.</text>
</comment>
<dbReference type="EMBL" id="JAUKWQ010000004">
    <property type="protein sequence ID" value="MDO1583201.1"/>
    <property type="molecule type" value="Genomic_DNA"/>
</dbReference>
<reference evidence="1" key="1">
    <citation type="journal article" date="2015" name="Int. J. Syst. Evol. Microbiol.">
        <title>Rhizobium oryzicola sp. nov., potential plant-growth-promoting endophytic bacteria isolated from rice roots.</title>
        <authorList>
            <person name="Zhang X.X."/>
            <person name="Gao J.S."/>
            <person name="Cao Y.H."/>
            <person name="Sheirdil R.A."/>
            <person name="Wang X.C."/>
            <person name="Zhang L."/>
        </authorList>
    </citation>
    <scope>NUCLEOTIDE SEQUENCE</scope>
    <source>
        <strain evidence="1">05753</strain>
    </source>
</reference>
<dbReference type="Proteomes" id="UP001169006">
    <property type="component" value="Unassembled WGS sequence"/>
</dbReference>
<organism evidence="1 2">
    <name type="scientific">Rhizobium oryzicola</name>
    <dbReference type="NCBI Taxonomy" id="1232668"/>
    <lineage>
        <taxon>Bacteria</taxon>
        <taxon>Pseudomonadati</taxon>
        <taxon>Pseudomonadota</taxon>
        <taxon>Alphaproteobacteria</taxon>
        <taxon>Hyphomicrobiales</taxon>
        <taxon>Rhizobiaceae</taxon>
        <taxon>Rhizobium/Agrobacterium group</taxon>
        <taxon>Rhizobium</taxon>
    </lineage>
</organism>